<dbReference type="InterPro" id="IPR024077">
    <property type="entry name" value="Neurolysin/TOP_dom2"/>
</dbReference>
<accession>A0A8K0F4D2</accession>
<evidence type="ECO:0000256" key="1">
    <source>
        <dbReference type="ARBA" id="ARBA00006040"/>
    </source>
</evidence>
<evidence type="ECO:0000256" key="5">
    <source>
        <dbReference type="ARBA" id="ARBA00022833"/>
    </source>
</evidence>
<dbReference type="GO" id="GO:0006518">
    <property type="term" value="P:peptide metabolic process"/>
    <property type="evidence" value="ECO:0007669"/>
    <property type="project" value="TreeGrafter"/>
</dbReference>
<dbReference type="InterPro" id="IPR045090">
    <property type="entry name" value="Pept_M3A_M3B"/>
</dbReference>
<dbReference type="GO" id="GO:0004222">
    <property type="term" value="F:metalloendopeptidase activity"/>
    <property type="evidence" value="ECO:0007669"/>
    <property type="project" value="InterPro"/>
</dbReference>
<keyword evidence="4 7" id="KW-0378">Hydrolase</keyword>
<evidence type="ECO:0000256" key="7">
    <source>
        <dbReference type="RuleBase" id="RU003435"/>
    </source>
</evidence>
<keyword evidence="2 7" id="KW-0645">Protease</keyword>
<proteinExistence type="inferred from homology"/>
<dbReference type="OrthoDB" id="534666at2759"/>
<dbReference type="Gene3D" id="3.40.390.10">
    <property type="entry name" value="Collagenase (Catalytic Domain)"/>
    <property type="match status" value="1"/>
</dbReference>
<organism evidence="9 10">
    <name type="scientific">Andalucia godoyi</name>
    <name type="common">Flagellate</name>
    <dbReference type="NCBI Taxonomy" id="505711"/>
    <lineage>
        <taxon>Eukaryota</taxon>
        <taxon>Discoba</taxon>
        <taxon>Jakobida</taxon>
        <taxon>Andalucina</taxon>
        <taxon>Andaluciidae</taxon>
        <taxon>Andalucia</taxon>
    </lineage>
</organism>
<dbReference type="InterPro" id="IPR024079">
    <property type="entry name" value="MetalloPept_cat_dom_sf"/>
</dbReference>
<comment type="similarity">
    <text evidence="1 7">Belongs to the peptidase M3 family.</text>
</comment>
<reference evidence="9" key="1">
    <citation type="submission" date="2019-09" db="EMBL/GenBank/DDBJ databases">
        <title>The Mitochondrial Proteome of the Jakobid, Andalucia godoyi, a Protist With the Most Gene-Rich and Bacteria-Like Mitochondrial Genome.</title>
        <authorList>
            <person name="Gray M.W."/>
            <person name="Burger G."/>
            <person name="Derelle R."/>
            <person name="Klimes V."/>
            <person name="Leger M."/>
            <person name="Sarrasin M."/>
            <person name="Vlcek C."/>
            <person name="Roger A.J."/>
            <person name="Elias M."/>
            <person name="Lang B.F."/>
        </authorList>
    </citation>
    <scope>NUCLEOTIDE SEQUENCE</scope>
    <source>
        <strain evidence="9">And28</strain>
    </source>
</reference>
<gene>
    <name evidence="9" type="ORF">ANDGO_07597</name>
</gene>
<evidence type="ECO:0000256" key="4">
    <source>
        <dbReference type="ARBA" id="ARBA00022801"/>
    </source>
</evidence>
<evidence type="ECO:0000256" key="6">
    <source>
        <dbReference type="ARBA" id="ARBA00023049"/>
    </source>
</evidence>
<keyword evidence="5 7" id="KW-0862">Zinc</keyword>
<dbReference type="InterPro" id="IPR001567">
    <property type="entry name" value="Pept_M3A_M3B_dom"/>
</dbReference>
<dbReference type="Pfam" id="PF01432">
    <property type="entry name" value="Peptidase_M3"/>
    <property type="match status" value="2"/>
</dbReference>
<comment type="cofactor">
    <cofactor evidence="7">
        <name>Zn(2+)</name>
        <dbReference type="ChEBI" id="CHEBI:29105"/>
    </cofactor>
    <text evidence="7">Binds 1 zinc ion.</text>
</comment>
<evidence type="ECO:0000256" key="2">
    <source>
        <dbReference type="ARBA" id="ARBA00022670"/>
    </source>
</evidence>
<evidence type="ECO:0000259" key="8">
    <source>
        <dbReference type="Pfam" id="PF01432"/>
    </source>
</evidence>
<protein>
    <submittedName>
        <fullName evidence="9">Mitochondrial probable mitochondrial intermediate peptidase</fullName>
    </submittedName>
</protein>
<dbReference type="Gene3D" id="1.10.1370.10">
    <property type="entry name" value="Neurolysin, domain 3"/>
    <property type="match status" value="2"/>
</dbReference>
<dbReference type="Proteomes" id="UP000799049">
    <property type="component" value="Unassembled WGS sequence"/>
</dbReference>
<evidence type="ECO:0000313" key="10">
    <source>
        <dbReference type="Proteomes" id="UP000799049"/>
    </source>
</evidence>
<dbReference type="AlphaFoldDB" id="A0A8K0F4D2"/>
<dbReference type="GO" id="GO:0046872">
    <property type="term" value="F:metal ion binding"/>
    <property type="evidence" value="ECO:0007669"/>
    <property type="project" value="UniProtKB-UniRule"/>
</dbReference>
<evidence type="ECO:0000313" key="9">
    <source>
        <dbReference type="EMBL" id="KAF0852899.1"/>
    </source>
</evidence>
<keyword evidence="10" id="KW-1185">Reference proteome</keyword>
<feature type="domain" description="Peptidase M3A/M3B catalytic" evidence="8">
    <location>
        <begin position="243"/>
        <end position="368"/>
    </location>
</feature>
<dbReference type="PANTHER" id="PTHR11804:SF84">
    <property type="entry name" value="SACCHAROLYSIN"/>
    <property type="match status" value="1"/>
</dbReference>
<feature type="domain" description="Peptidase M3A/M3B catalytic" evidence="8">
    <location>
        <begin position="382"/>
        <end position="468"/>
    </location>
</feature>
<keyword evidence="3 7" id="KW-0479">Metal-binding</keyword>
<dbReference type="PANTHER" id="PTHR11804">
    <property type="entry name" value="PROTEASE M3 THIMET OLIGOPEPTIDASE-RELATED"/>
    <property type="match status" value="1"/>
</dbReference>
<dbReference type="GO" id="GO:0006508">
    <property type="term" value="P:proteolysis"/>
    <property type="evidence" value="ECO:0007669"/>
    <property type="project" value="UniProtKB-KW"/>
</dbReference>
<sequence>MFRLPKLSSPEAFGRYFNLTVRQCKDIIEDAFRPSYYRLNPVSALHAVDKCAQMMCSVSDPARFISLSNPDEKWRRTANSIFLEMSSFMREVNGSEQNIEFLRSFLSIRNQSKHLFSPSELLFIDSLETEMVKGVVNLSTTDRVRLMECESFIENAEHLIYSSAEHERYPIVEQLLKNRLKLANLLGFKSFFDYSTASAVAKTSAVVLEYLEEASKSKAGLIGLGERRNPAPGSSQMSISDFFKYVEALFELRFQERKPDPVEVWNDCVSVFEIQSTGTSVHVGTVYLDESENLAGLNASFSISVGVKTDAPPIYVITCAKDTPRHTLFHEFGHVIQGILSVGEFYSNSGNRESPDYLEIHSTFLELLPAVVSGDLSPWKPFDILYQTFLADVDARFHSLQSDQQITDASLKSIVTKSRERYGISNSSHFHGYLTHLGGYGGVYFSYPFATCFATELWLRLIRKEIPLSSVRSILFSSCGRMSSQDALHAVFGHKTPVFANMAQIANEIPHSVLSVRNGIS</sequence>
<dbReference type="EMBL" id="VRVR01000011">
    <property type="protein sequence ID" value="KAF0852899.1"/>
    <property type="molecule type" value="Genomic_DNA"/>
</dbReference>
<evidence type="ECO:0000256" key="3">
    <source>
        <dbReference type="ARBA" id="ARBA00022723"/>
    </source>
</evidence>
<keyword evidence="6 7" id="KW-0482">Metalloprotease</keyword>
<dbReference type="SUPFAM" id="SSF55486">
    <property type="entry name" value="Metalloproteases ('zincins'), catalytic domain"/>
    <property type="match status" value="1"/>
</dbReference>
<name>A0A8K0F4D2_ANDGO</name>
<comment type="caution">
    <text evidence="9">The sequence shown here is derived from an EMBL/GenBank/DDBJ whole genome shotgun (WGS) entry which is preliminary data.</text>
</comment>